<dbReference type="Gene3D" id="3.40.1440.10">
    <property type="entry name" value="GIY-YIG endonuclease"/>
    <property type="match status" value="1"/>
</dbReference>
<evidence type="ECO:0000256" key="3">
    <source>
        <dbReference type="ARBA" id="ARBA00022763"/>
    </source>
</evidence>
<dbReference type="GO" id="GO:0003677">
    <property type="term" value="F:DNA binding"/>
    <property type="evidence" value="ECO:0007669"/>
    <property type="project" value="UniProtKB-UniRule"/>
</dbReference>
<dbReference type="InterPro" id="IPR050066">
    <property type="entry name" value="UvrABC_protein_C"/>
</dbReference>
<keyword evidence="2 13" id="KW-0963">Cytoplasm</keyword>
<dbReference type="CDD" id="cd10434">
    <property type="entry name" value="GIY-YIG_UvrC_Cho"/>
    <property type="match status" value="1"/>
</dbReference>
<dbReference type="GO" id="GO:0005737">
    <property type="term" value="C:cytoplasm"/>
    <property type="evidence" value="ECO:0007669"/>
    <property type="project" value="UniProtKB-SubCell"/>
</dbReference>
<dbReference type="Pfam" id="PF02151">
    <property type="entry name" value="UVR"/>
    <property type="match status" value="1"/>
</dbReference>
<sequence length="613" mass="69215">MSEEQNDNPPFDHKAFLKSLTSKPGVYRMLDEAGTVIYVGKARNLKRRVSSYFNRSGQTIKTHAMVAQIRDIAITITHTESEALILENTLIKEHKPRYNVLLRDDKSYPYIYVSTDETFPRLTTHRGAKRGKGRYFGPYPNAGAVRESLNLLQKLFQVRQCEPSFFANRTRPCLQYQIKRCTAPCTGLIDEAAYGEDVRRTTLFLEGRNNEVIDELVERMEASSQKLEFEQAAHYRDQIANMRRVQEKQYVSGESGDLDVVGAVLKGGTASIQLFFIRNGRNLGNKSLFPKVPPDADLQEVVGAFIAQYYFEREVPAEILINVEPNEHELLEAAFSERAGRKVAISSRLRGERSRWLKMAVANAEHALSARLQSRAGVYQRFEALQEALKLDELPARMECFDISHTMGEATVASCVVFGHEGPIKSDYRRFNIEGITGGDDYAAMNQALMRRYTRLKKGEGILPDILFIDGGKGQLSEARKVLDELQVEGVTLVGVAKGPERRAGMEQLFLSDSKAPIILPDDSSALHLVQQIRDEAHRFAITAHRQRRAKARKRSPLEDIEGMGPKRRQQLLKQFGGLREIARAGVEDLAKVPSISKALAQRIYDQFHNDND</sequence>
<dbReference type="Gene3D" id="3.30.420.340">
    <property type="entry name" value="UvrC, RNAse H endonuclease domain"/>
    <property type="match status" value="1"/>
</dbReference>
<evidence type="ECO:0000256" key="13">
    <source>
        <dbReference type="HAMAP-Rule" id="MF_00203"/>
    </source>
</evidence>
<keyword evidence="6 13" id="KW-0234">DNA repair</keyword>
<evidence type="ECO:0000259" key="14">
    <source>
        <dbReference type="PROSITE" id="PS50151"/>
    </source>
</evidence>
<dbReference type="NCBIfam" id="TIGR00194">
    <property type="entry name" value="uvrC"/>
    <property type="match status" value="1"/>
</dbReference>
<dbReference type="AlphaFoldDB" id="A0A1T2L0G9"/>
<dbReference type="InterPro" id="IPR001162">
    <property type="entry name" value="UvrC_RNase_H_dom"/>
</dbReference>
<evidence type="ECO:0000256" key="11">
    <source>
        <dbReference type="ARBA" id="ARBA00067419"/>
    </source>
</evidence>
<evidence type="ECO:0000256" key="1">
    <source>
        <dbReference type="ARBA" id="ARBA00004496"/>
    </source>
</evidence>
<evidence type="ECO:0000256" key="8">
    <source>
        <dbReference type="ARBA" id="ARBA00059452"/>
    </source>
</evidence>
<dbReference type="GO" id="GO:0009381">
    <property type="term" value="F:excinuclease ABC activity"/>
    <property type="evidence" value="ECO:0007669"/>
    <property type="project" value="UniProtKB-UniRule"/>
</dbReference>
<dbReference type="Pfam" id="PF08459">
    <property type="entry name" value="UvrC_RNaseH_dom"/>
    <property type="match status" value="1"/>
</dbReference>
<dbReference type="InterPro" id="IPR004791">
    <property type="entry name" value="UvrC"/>
</dbReference>
<dbReference type="PANTHER" id="PTHR30562">
    <property type="entry name" value="UVRC/OXIDOREDUCTASE"/>
    <property type="match status" value="1"/>
</dbReference>
<dbReference type="Proteomes" id="UP000191110">
    <property type="component" value="Unassembled WGS sequence"/>
</dbReference>
<evidence type="ECO:0000256" key="6">
    <source>
        <dbReference type="ARBA" id="ARBA00023204"/>
    </source>
</evidence>
<comment type="subcellular location">
    <subcellularLocation>
        <location evidence="1 13">Cytoplasm</location>
    </subcellularLocation>
</comment>
<dbReference type="SUPFAM" id="SSF82771">
    <property type="entry name" value="GIY-YIG endonuclease"/>
    <property type="match status" value="1"/>
</dbReference>
<dbReference type="NCBIfam" id="NF001824">
    <property type="entry name" value="PRK00558.1-5"/>
    <property type="match status" value="1"/>
</dbReference>
<dbReference type="GO" id="GO:0009380">
    <property type="term" value="C:excinuclease repair complex"/>
    <property type="evidence" value="ECO:0007669"/>
    <property type="project" value="InterPro"/>
</dbReference>
<dbReference type="GO" id="GO:0009432">
    <property type="term" value="P:SOS response"/>
    <property type="evidence" value="ECO:0007669"/>
    <property type="project" value="UniProtKB-UniRule"/>
</dbReference>
<keyword evidence="3 13" id="KW-0227">DNA damage</keyword>
<evidence type="ECO:0000259" key="16">
    <source>
        <dbReference type="PROSITE" id="PS50165"/>
    </source>
</evidence>
<dbReference type="OrthoDB" id="9804933at2"/>
<comment type="caution">
    <text evidence="17">The sequence shown here is derived from an EMBL/GenBank/DDBJ whole genome shotgun (WGS) entry which is preliminary data.</text>
</comment>
<dbReference type="SUPFAM" id="SSF47781">
    <property type="entry name" value="RuvA domain 2-like"/>
    <property type="match status" value="1"/>
</dbReference>
<dbReference type="InterPro" id="IPR035901">
    <property type="entry name" value="GIY-YIG_endonuc_sf"/>
</dbReference>
<comment type="function">
    <text evidence="8 13">The UvrABC repair system catalyzes the recognition and processing of DNA lesions. UvrC both incises the 5' and 3' sides of the lesion. The N-terminal half is responsible for the 3' incision and the C-terminal half is responsible for the 5' incision.</text>
</comment>
<comment type="subunit">
    <text evidence="10 13">Interacts with UvrB in an incision complex.</text>
</comment>
<feature type="domain" description="GIY-YIG" evidence="15">
    <location>
        <begin position="22"/>
        <end position="100"/>
    </location>
</feature>
<dbReference type="Gene3D" id="1.10.150.20">
    <property type="entry name" value="5' to 3' exonuclease, C-terminal subdomain"/>
    <property type="match status" value="1"/>
</dbReference>
<dbReference type="PROSITE" id="PS50164">
    <property type="entry name" value="GIY_YIG"/>
    <property type="match status" value="1"/>
</dbReference>
<dbReference type="EMBL" id="MPRL01000086">
    <property type="protein sequence ID" value="OOZ38510.1"/>
    <property type="molecule type" value="Genomic_DNA"/>
</dbReference>
<dbReference type="InterPro" id="IPR001943">
    <property type="entry name" value="UVR_dom"/>
</dbReference>
<keyword evidence="18" id="KW-1185">Reference proteome</keyword>
<evidence type="ECO:0000256" key="5">
    <source>
        <dbReference type="ARBA" id="ARBA00022881"/>
    </source>
</evidence>
<keyword evidence="7 13" id="KW-0742">SOS response</keyword>
<protein>
    <recommendedName>
        <fullName evidence="11 13">UvrABC system protein C</fullName>
        <shortName evidence="13">Protein UvrC</shortName>
    </recommendedName>
    <alternativeName>
        <fullName evidence="12 13">Excinuclease ABC subunit C</fullName>
    </alternativeName>
</protein>
<keyword evidence="4 13" id="KW-0228">DNA excision</keyword>
<dbReference type="GO" id="GO:0006289">
    <property type="term" value="P:nucleotide-excision repair"/>
    <property type="evidence" value="ECO:0007669"/>
    <property type="project" value="UniProtKB-UniRule"/>
</dbReference>
<dbReference type="FunFam" id="1.10.150.20:FF:000005">
    <property type="entry name" value="UvrABC system protein C"/>
    <property type="match status" value="1"/>
</dbReference>
<dbReference type="Pfam" id="PF01541">
    <property type="entry name" value="GIY-YIG"/>
    <property type="match status" value="1"/>
</dbReference>
<dbReference type="PANTHER" id="PTHR30562:SF1">
    <property type="entry name" value="UVRABC SYSTEM PROTEIN C"/>
    <property type="match status" value="1"/>
</dbReference>
<dbReference type="InterPro" id="IPR036876">
    <property type="entry name" value="UVR_dom_sf"/>
</dbReference>
<accession>A0A1T2L0G9</accession>
<dbReference type="FunFam" id="3.40.1440.10:FF:000001">
    <property type="entry name" value="UvrABC system protein C"/>
    <property type="match status" value="1"/>
</dbReference>
<feature type="domain" description="UvrC family homology region profile" evidence="16">
    <location>
        <begin position="260"/>
        <end position="483"/>
    </location>
</feature>
<dbReference type="RefSeq" id="WP_078484966.1">
    <property type="nucleotide sequence ID" value="NZ_MPRL01000086.1"/>
</dbReference>
<dbReference type="Pfam" id="PF22920">
    <property type="entry name" value="UvrC_RNaseH"/>
    <property type="match status" value="1"/>
</dbReference>
<evidence type="ECO:0000259" key="15">
    <source>
        <dbReference type="PROSITE" id="PS50164"/>
    </source>
</evidence>
<organism evidence="17 18">
    <name type="scientific">Solemya pervernicosa gill symbiont</name>
    <dbReference type="NCBI Taxonomy" id="642797"/>
    <lineage>
        <taxon>Bacteria</taxon>
        <taxon>Pseudomonadati</taxon>
        <taxon>Pseudomonadota</taxon>
        <taxon>Gammaproteobacteria</taxon>
        <taxon>sulfur-oxidizing symbionts</taxon>
    </lineage>
</organism>
<dbReference type="FunFam" id="3.30.420.340:FF:000001">
    <property type="entry name" value="UvrABC system protein C"/>
    <property type="match status" value="1"/>
</dbReference>
<evidence type="ECO:0000313" key="18">
    <source>
        <dbReference type="Proteomes" id="UP000191110"/>
    </source>
</evidence>
<name>A0A1T2L0G9_9GAMM</name>
<dbReference type="InterPro" id="IPR000305">
    <property type="entry name" value="GIY-YIG_endonuc"/>
</dbReference>
<keyword evidence="5 13" id="KW-0267">Excision nuclease</keyword>
<proteinExistence type="inferred from homology"/>
<dbReference type="SUPFAM" id="SSF46600">
    <property type="entry name" value="C-terminal UvrC-binding domain of UvrB"/>
    <property type="match status" value="1"/>
</dbReference>
<dbReference type="Pfam" id="PF14520">
    <property type="entry name" value="HHH_5"/>
    <property type="match status" value="1"/>
</dbReference>
<reference evidence="17 18" key="1">
    <citation type="submission" date="2016-11" db="EMBL/GenBank/DDBJ databases">
        <title>Mixed transmission modes and dynamic genome evolution in an obligate animal-bacterial symbiosis.</title>
        <authorList>
            <person name="Russell S.L."/>
            <person name="Corbett-Detig R.B."/>
            <person name="Cavanaugh C.M."/>
        </authorList>
    </citation>
    <scope>NUCLEOTIDE SEQUENCE [LARGE SCALE GENOMIC DNA]</scope>
    <source>
        <strain evidence="17">Sveles-Q1</strain>
    </source>
</reference>
<dbReference type="SMART" id="SM00465">
    <property type="entry name" value="GIYc"/>
    <property type="match status" value="1"/>
</dbReference>
<feature type="domain" description="UVR" evidence="14">
    <location>
        <begin position="210"/>
        <end position="245"/>
    </location>
</feature>
<evidence type="ECO:0000313" key="17">
    <source>
        <dbReference type="EMBL" id="OOZ38510.1"/>
    </source>
</evidence>
<dbReference type="PROSITE" id="PS50165">
    <property type="entry name" value="UVRC"/>
    <property type="match status" value="1"/>
</dbReference>
<evidence type="ECO:0000256" key="4">
    <source>
        <dbReference type="ARBA" id="ARBA00022769"/>
    </source>
</evidence>
<dbReference type="HAMAP" id="MF_00203">
    <property type="entry name" value="UvrC"/>
    <property type="match status" value="1"/>
</dbReference>
<evidence type="ECO:0000256" key="12">
    <source>
        <dbReference type="ARBA" id="ARBA00077138"/>
    </source>
</evidence>
<dbReference type="InterPro" id="IPR010994">
    <property type="entry name" value="RuvA_2-like"/>
</dbReference>
<gene>
    <name evidence="13" type="primary">uvrC</name>
    <name evidence="17" type="ORF">BOW53_15335</name>
</gene>
<comment type="similarity">
    <text evidence="9 13">Belongs to the UvrC family.</text>
</comment>
<dbReference type="PROSITE" id="PS50151">
    <property type="entry name" value="UVR"/>
    <property type="match status" value="1"/>
</dbReference>
<evidence type="ECO:0000256" key="2">
    <source>
        <dbReference type="ARBA" id="ARBA00022490"/>
    </source>
</evidence>
<dbReference type="InterPro" id="IPR038476">
    <property type="entry name" value="UvrC_RNase_H_dom_sf"/>
</dbReference>
<dbReference type="InterPro" id="IPR047296">
    <property type="entry name" value="GIY-YIG_UvrC_Cho"/>
</dbReference>
<evidence type="ECO:0000256" key="9">
    <source>
        <dbReference type="ARBA" id="ARBA00061531"/>
    </source>
</evidence>
<evidence type="ECO:0000256" key="7">
    <source>
        <dbReference type="ARBA" id="ARBA00023236"/>
    </source>
</evidence>
<evidence type="ECO:0000256" key="10">
    <source>
        <dbReference type="ARBA" id="ARBA00062841"/>
    </source>
</evidence>
<dbReference type="Gene3D" id="4.10.860.10">
    <property type="entry name" value="UVR domain"/>
    <property type="match status" value="1"/>
</dbReference>